<dbReference type="OMA" id="PFYFGTY"/>
<evidence type="ECO:0000313" key="3">
    <source>
        <dbReference type="Proteomes" id="UP000887568"/>
    </source>
</evidence>
<dbReference type="InterPro" id="IPR036249">
    <property type="entry name" value="Thioredoxin-like_sf"/>
</dbReference>
<dbReference type="PANTHER" id="PTHR42899:SF1">
    <property type="entry name" value="SPERMATOGENESIS-ASSOCIATED PROTEIN 20"/>
    <property type="match status" value="1"/>
</dbReference>
<dbReference type="SUPFAM" id="SSF52833">
    <property type="entry name" value="Thioredoxin-like"/>
    <property type="match status" value="1"/>
</dbReference>
<feature type="domain" description="Spermatogenesis-associated protein 20-like TRX" evidence="1">
    <location>
        <begin position="50"/>
        <end position="211"/>
    </location>
</feature>
<dbReference type="PIRSF" id="PIRSF006402">
    <property type="entry name" value="UCP006402_thioredoxin"/>
    <property type="match status" value="1"/>
</dbReference>
<dbReference type="AlphaFoldDB" id="A0A914AK24"/>
<dbReference type="GeneID" id="119734828"/>
<dbReference type="InterPro" id="IPR004879">
    <property type="entry name" value="Ssp411-like_TRX"/>
</dbReference>
<proteinExistence type="predicted"/>
<dbReference type="Gene3D" id="1.50.10.10">
    <property type="match status" value="1"/>
</dbReference>
<protein>
    <recommendedName>
        <fullName evidence="1">Spermatogenesis-associated protein 20-like TRX domain-containing protein</fullName>
    </recommendedName>
</protein>
<evidence type="ECO:0000259" key="1">
    <source>
        <dbReference type="Pfam" id="PF03190"/>
    </source>
</evidence>
<organism evidence="2 3">
    <name type="scientific">Patiria miniata</name>
    <name type="common">Bat star</name>
    <name type="synonym">Asterina miniata</name>
    <dbReference type="NCBI Taxonomy" id="46514"/>
    <lineage>
        <taxon>Eukaryota</taxon>
        <taxon>Metazoa</taxon>
        <taxon>Echinodermata</taxon>
        <taxon>Eleutherozoa</taxon>
        <taxon>Asterozoa</taxon>
        <taxon>Asteroidea</taxon>
        <taxon>Valvatacea</taxon>
        <taxon>Valvatida</taxon>
        <taxon>Asterinidae</taxon>
        <taxon>Patiria</taxon>
    </lineage>
</organism>
<reference evidence="2" key="1">
    <citation type="submission" date="2022-11" db="UniProtKB">
        <authorList>
            <consortium name="EnsemblMetazoa"/>
        </authorList>
    </citation>
    <scope>IDENTIFICATION</scope>
</reference>
<dbReference type="InterPro" id="IPR008928">
    <property type="entry name" value="6-hairpin_glycosidase_sf"/>
</dbReference>
<dbReference type="CDD" id="cd02955">
    <property type="entry name" value="SSP411"/>
    <property type="match status" value="1"/>
</dbReference>
<name>A0A914AK24_PATMI</name>
<dbReference type="EnsemblMetazoa" id="XM_038208403.1">
    <property type="protein sequence ID" value="XP_038064331.1"/>
    <property type="gene ID" value="LOC119734828"/>
</dbReference>
<dbReference type="RefSeq" id="XP_038064331.1">
    <property type="nucleotide sequence ID" value="XM_038208403.1"/>
</dbReference>
<dbReference type="Pfam" id="PF03190">
    <property type="entry name" value="Thioredox_DsbH"/>
    <property type="match status" value="1"/>
</dbReference>
<dbReference type="SUPFAM" id="SSF48208">
    <property type="entry name" value="Six-hairpin glycosidases"/>
    <property type="match status" value="1"/>
</dbReference>
<dbReference type="RefSeq" id="XP_038064330.1">
    <property type="nucleotide sequence ID" value="XM_038208402.1"/>
</dbReference>
<sequence>MIWPIFRLLGQHLSVPLSVTKFGAWRTRTNVVSFFRTMATGGPSEKSYRNRLANEKSPYLLQHASNPVDWYPWGPEAFEKAKRENKLIFLSVGYSTCHWCHVMERETFENEEIGSLMNKHLVSIKVDREERPDVDRVYMTFIQASSGGGGWPMSVWLTPDLKPIVGGTYFPPTDHFGRPGFGTIVQSIVNQWRREPDKMAQQAGKILDALQKATTSKAPSDAGTLAVDASIGRCYRQLAQSYEPQYGGFGGAPKFPQPVNFNFMFRHYASKPETAEGKEGLEMCLKTLRFMAKGGMYDHIAQGFHRYSTDEFWHVPHFEKMLYDQGQLAVSYLEAYQITKDETFADVARSILKYVSRDLSSKAGGFFSAEDADSYPSHDVEHKKEGAFCVWEEEEVRRLLSDAVEGSDGVSLADVFCKHYDVRKGGNVNFEQDPHGELKQKNVLIVRGSLAITANSFNLDEALTERALSKAREILYNERLKRPKPHLDDKVLTSWNGLMISGFAKGGQVLGDPAYTSRAIQAASFIKEHLYNSQTGCLIRSCYTDEQGDVTQIAEPIEGFVDDYCNLIRGLLDLYEACYDQSWLECAGSLQTKQDELFWDAENGGYYGASSKDPSIKLRLKEDQDGAEPSANSVSALNLLRLAQMTGSQDWQARADQLFAVFTERLTKIPVALPEMVSALVFKHNTPKQIIIRGEPDAEDALALIRCVHSRFLPNKILLLADGNKDSFLCSKLSLLPTLEKLDGKATAYVCENYQCQLPVTSVEELEKLL</sequence>
<keyword evidence="3" id="KW-1185">Reference proteome</keyword>
<dbReference type="GO" id="GO:0005975">
    <property type="term" value="P:carbohydrate metabolic process"/>
    <property type="evidence" value="ECO:0007669"/>
    <property type="project" value="InterPro"/>
</dbReference>
<evidence type="ECO:0000313" key="2">
    <source>
        <dbReference type="EnsemblMetazoa" id="XP_038064330.1"/>
    </source>
</evidence>
<dbReference type="PANTHER" id="PTHR42899">
    <property type="entry name" value="SPERMATOGENESIS-ASSOCIATED PROTEIN 20"/>
    <property type="match status" value="1"/>
</dbReference>
<dbReference type="InterPro" id="IPR024705">
    <property type="entry name" value="Ssp411"/>
</dbReference>
<dbReference type="InterPro" id="IPR012341">
    <property type="entry name" value="6hp_glycosidase-like_sf"/>
</dbReference>
<dbReference type="Gene3D" id="3.40.30.10">
    <property type="entry name" value="Glutaredoxin"/>
    <property type="match status" value="1"/>
</dbReference>
<dbReference type="Proteomes" id="UP000887568">
    <property type="component" value="Unplaced"/>
</dbReference>
<accession>A0A914AK24</accession>
<dbReference type="EnsemblMetazoa" id="XM_038208402.1">
    <property type="protein sequence ID" value="XP_038064330.1"/>
    <property type="gene ID" value="LOC119734828"/>
</dbReference>
<dbReference type="OrthoDB" id="1923667at2759"/>